<dbReference type="CDD" id="cd05009">
    <property type="entry name" value="SIS_GlmS_GlmD_2"/>
    <property type="match status" value="1"/>
</dbReference>
<sequence>MCGIVGAFTIDGSVVPDLVRGLRTLEYRGYDSAGIGVVVDGELLVTRRAGRLAELESALANDPLPRSAVGIGHTRWATHGEPTDANAHPHTDATGRIALVHNGVIENAQELRKSLEAAGVVLHSETDTEVLAHLIGRRIVSGVDALEAVRQSLAEVTGYYALALLVRGVDGEPTRLLCARHGPPLCIGRAADSSWIGSDVLALLPHTNDFQYLEDGDVAELTARDVRIFDRRGKDVERPIRVVEWTPESAEKGGYEHYMLKEIHEQPDVLARTIAGRLRPATGDVELGGDGWSDDRLRSIQRVQIVACGTALHAGLIARYMIEGLARVAVDIDFASEFRYRDPVIAPHTMALAISQSGETADTLGAMRLAAQLGARATSICNVIGSTVVRESEATILTEAGPEIGVASTKAFTAQVVAAYLLAVRLGRANGSIDAARGRVLLEELKRLRPRLDTLLAPEVEDHVRELADRHRNVKGFFFLGRGINYPVALEGALKLKEISYLHAEGYPAGEMKHGPIALVEPDLTTVVVNAVGSVAEKSRSNIEQVKARGGRVISVGSDAASHELAEEGIVVPDSSEWLSPVLNVIPLQLLAYHIADLRGCDIDKPRNLAKSVTVE</sequence>
<dbReference type="InterPro" id="IPR029055">
    <property type="entry name" value="Ntn_hydrolases_N"/>
</dbReference>
<reference evidence="13 14" key="1">
    <citation type="submission" date="2019-02" db="EMBL/GenBank/DDBJ databases">
        <title>Deep-cultivation of Planctomycetes and their phenomic and genomic characterization uncovers novel biology.</title>
        <authorList>
            <person name="Wiegand S."/>
            <person name="Jogler M."/>
            <person name="Boedeker C."/>
            <person name="Pinto D."/>
            <person name="Vollmers J."/>
            <person name="Rivas-Marin E."/>
            <person name="Kohn T."/>
            <person name="Peeters S.H."/>
            <person name="Heuer A."/>
            <person name="Rast P."/>
            <person name="Oberbeckmann S."/>
            <person name="Bunk B."/>
            <person name="Jeske O."/>
            <person name="Meyerdierks A."/>
            <person name="Storesund J.E."/>
            <person name="Kallscheuer N."/>
            <person name="Luecker S."/>
            <person name="Lage O.M."/>
            <person name="Pohl T."/>
            <person name="Merkel B.J."/>
            <person name="Hornburger P."/>
            <person name="Mueller R.-W."/>
            <person name="Bruemmer F."/>
            <person name="Labrenz M."/>
            <person name="Spormann A.M."/>
            <person name="Op den Camp H."/>
            <person name="Overmann J."/>
            <person name="Amann R."/>
            <person name="Jetten M.S.M."/>
            <person name="Mascher T."/>
            <person name="Medema M.H."/>
            <person name="Devos D.P."/>
            <person name="Kaster A.-K."/>
            <person name="Ovreas L."/>
            <person name="Rohde M."/>
            <person name="Galperin M.Y."/>
            <person name="Jogler C."/>
        </authorList>
    </citation>
    <scope>NUCLEOTIDE SEQUENCE [LARGE SCALE GENOMIC DNA]</scope>
    <source>
        <strain evidence="13 14">Pla163</strain>
    </source>
</reference>
<evidence type="ECO:0000256" key="9">
    <source>
        <dbReference type="ARBA" id="ARBA00022962"/>
    </source>
</evidence>
<dbReference type="GO" id="GO:0006002">
    <property type="term" value="P:fructose 6-phosphate metabolic process"/>
    <property type="evidence" value="ECO:0007669"/>
    <property type="project" value="TreeGrafter"/>
</dbReference>
<dbReference type="InterPro" id="IPR047084">
    <property type="entry name" value="GFAT_N"/>
</dbReference>
<evidence type="ECO:0000256" key="6">
    <source>
        <dbReference type="ARBA" id="ARBA00022576"/>
    </source>
</evidence>
<dbReference type="NCBIfam" id="TIGR01135">
    <property type="entry name" value="glmS"/>
    <property type="match status" value="1"/>
</dbReference>
<dbReference type="PANTHER" id="PTHR10937">
    <property type="entry name" value="GLUCOSAMINE--FRUCTOSE-6-PHOSPHATE AMINOTRANSFERASE, ISOMERIZING"/>
    <property type="match status" value="1"/>
</dbReference>
<dbReference type="InterPro" id="IPR005855">
    <property type="entry name" value="GFAT"/>
</dbReference>
<name>A0A518D0C7_9BACT</name>
<accession>A0A518D0C7</accession>
<keyword evidence="9" id="KW-0315">Glutamine amidotransferase</keyword>
<keyword evidence="5 10" id="KW-0963">Cytoplasm</keyword>
<comment type="subcellular location">
    <subcellularLocation>
        <location evidence="2 10">Cytoplasm</location>
    </subcellularLocation>
</comment>
<protein>
    <recommendedName>
        <fullName evidence="4 10">Glutamine--fructose-6-phosphate aminotransferase [isomerizing]</fullName>
        <ecNumber evidence="3 10">2.6.1.16</ecNumber>
    </recommendedName>
    <alternativeName>
        <fullName evidence="10">D-fructose-6-phosphate amidotransferase</fullName>
    </alternativeName>
    <alternativeName>
        <fullName evidence="10">GFAT</fullName>
    </alternativeName>
    <alternativeName>
        <fullName evidence="10">Glucosamine-6-phosphate synthase</fullName>
    </alternativeName>
    <alternativeName>
        <fullName evidence="10">Hexosephosphate aminotransferase</fullName>
    </alternativeName>
    <alternativeName>
        <fullName evidence="10">L-glutamine--D-fructose-6-phosphate amidotransferase</fullName>
    </alternativeName>
</protein>
<dbReference type="AlphaFoldDB" id="A0A518D0C7"/>
<feature type="domain" description="SIS" evidence="12">
    <location>
        <begin position="467"/>
        <end position="606"/>
    </location>
</feature>
<dbReference type="InterPro" id="IPR035490">
    <property type="entry name" value="GlmS/FrlB_SIS"/>
</dbReference>
<dbReference type="GO" id="GO:0005829">
    <property type="term" value="C:cytosol"/>
    <property type="evidence" value="ECO:0007669"/>
    <property type="project" value="TreeGrafter"/>
</dbReference>
<dbReference type="FunFam" id="3.40.50.10490:FF:000002">
    <property type="entry name" value="Glutamine--fructose-6-phosphate aminotransferase [isomerizing]"/>
    <property type="match status" value="1"/>
</dbReference>
<evidence type="ECO:0000256" key="5">
    <source>
        <dbReference type="ARBA" id="ARBA00022490"/>
    </source>
</evidence>
<dbReference type="SUPFAM" id="SSF53697">
    <property type="entry name" value="SIS domain"/>
    <property type="match status" value="1"/>
</dbReference>
<dbReference type="Proteomes" id="UP000319342">
    <property type="component" value="Chromosome"/>
</dbReference>
<dbReference type="PROSITE" id="PS51278">
    <property type="entry name" value="GATASE_TYPE_2"/>
    <property type="match status" value="1"/>
</dbReference>
<proteinExistence type="inferred from homology"/>
<comment type="catalytic activity">
    <reaction evidence="1 10">
        <text>D-fructose 6-phosphate + L-glutamine = D-glucosamine 6-phosphate + L-glutamate</text>
        <dbReference type="Rhea" id="RHEA:13237"/>
        <dbReference type="ChEBI" id="CHEBI:29985"/>
        <dbReference type="ChEBI" id="CHEBI:58359"/>
        <dbReference type="ChEBI" id="CHEBI:58725"/>
        <dbReference type="ChEBI" id="CHEBI:61527"/>
        <dbReference type="EC" id="2.6.1.16"/>
    </reaction>
</comment>
<evidence type="ECO:0000256" key="10">
    <source>
        <dbReference type="HAMAP-Rule" id="MF_00164"/>
    </source>
</evidence>
<dbReference type="CDD" id="cd00714">
    <property type="entry name" value="GFAT"/>
    <property type="match status" value="1"/>
</dbReference>
<dbReference type="OrthoDB" id="106547at2"/>
<dbReference type="InterPro" id="IPR001347">
    <property type="entry name" value="SIS_dom"/>
</dbReference>
<dbReference type="GO" id="GO:0004360">
    <property type="term" value="F:glutamine-fructose-6-phosphate transaminase (isomerizing) activity"/>
    <property type="evidence" value="ECO:0007669"/>
    <property type="project" value="UniProtKB-UniRule"/>
</dbReference>
<dbReference type="GO" id="GO:0006047">
    <property type="term" value="P:UDP-N-acetylglucosamine metabolic process"/>
    <property type="evidence" value="ECO:0007669"/>
    <property type="project" value="TreeGrafter"/>
</dbReference>
<feature type="active site" description="Nucleophile; for GATase activity" evidence="10">
    <location>
        <position position="2"/>
    </location>
</feature>
<gene>
    <name evidence="10 13" type="primary">glmS</name>
    <name evidence="13" type="ORF">Pla163_20350</name>
</gene>
<keyword evidence="7 10" id="KW-0808">Transferase</keyword>
<dbReference type="Gene3D" id="3.40.50.10490">
    <property type="entry name" value="Glucose-6-phosphate isomerase like protein, domain 1"/>
    <property type="match status" value="2"/>
</dbReference>
<evidence type="ECO:0000256" key="8">
    <source>
        <dbReference type="ARBA" id="ARBA00022737"/>
    </source>
</evidence>
<feature type="initiator methionine" description="Removed" evidence="10">
    <location>
        <position position="1"/>
    </location>
</feature>
<organism evidence="13 14">
    <name type="scientific">Rohdeia mirabilis</name>
    <dbReference type="NCBI Taxonomy" id="2528008"/>
    <lineage>
        <taxon>Bacteria</taxon>
        <taxon>Pseudomonadati</taxon>
        <taxon>Planctomycetota</taxon>
        <taxon>Planctomycetia</taxon>
        <taxon>Planctomycetia incertae sedis</taxon>
        <taxon>Rohdeia</taxon>
    </lineage>
</organism>
<dbReference type="FunFam" id="3.60.20.10:FF:000006">
    <property type="entry name" value="Glutamine--fructose-6-phosphate aminotransferase [isomerizing]"/>
    <property type="match status" value="1"/>
</dbReference>
<evidence type="ECO:0000256" key="2">
    <source>
        <dbReference type="ARBA" id="ARBA00004496"/>
    </source>
</evidence>
<dbReference type="EC" id="2.6.1.16" evidence="3 10"/>
<keyword evidence="14" id="KW-1185">Reference proteome</keyword>
<dbReference type="GO" id="GO:0005975">
    <property type="term" value="P:carbohydrate metabolic process"/>
    <property type="evidence" value="ECO:0007669"/>
    <property type="project" value="UniProtKB-UniRule"/>
</dbReference>
<dbReference type="PANTHER" id="PTHR10937:SF0">
    <property type="entry name" value="GLUTAMINE--FRUCTOSE-6-PHOSPHATE TRANSAMINASE (ISOMERIZING)"/>
    <property type="match status" value="1"/>
</dbReference>
<comment type="subunit">
    <text evidence="10">Homodimer.</text>
</comment>
<dbReference type="Pfam" id="PF01380">
    <property type="entry name" value="SIS"/>
    <property type="match status" value="2"/>
</dbReference>
<keyword evidence="6 10" id="KW-0032">Aminotransferase</keyword>
<dbReference type="PROSITE" id="PS51464">
    <property type="entry name" value="SIS"/>
    <property type="match status" value="2"/>
</dbReference>
<dbReference type="RefSeq" id="WP_145187295.1">
    <property type="nucleotide sequence ID" value="NZ_CP036290.1"/>
</dbReference>
<dbReference type="FunFam" id="3.40.50.10490:FF:000001">
    <property type="entry name" value="Glutamine--fructose-6-phosphate aminotransferase [isomerizing]"/>
    <property type="match status" value="1"/>
</dbReference>
<evidence type="ECO:0000256" key="3">
    <source>
        <dbReference type="ARBA" id="ARBA00012916"/>
    </source>
</evidence>
<dbReference type="InterPro" id="IPR017932">
    <property type="entry name" value="GATase_2_dom"/>
</dbReference>
<dbReference type="NCBIfam" id="NF001484">
    <property type="entry name" value="PRK00331.1"/>
    <property type="match status" value="1"/>
</dbReference>
<evidence type="ECO:0000259" key="12">
    <source>
        <dbReference type="PROSITE" id="PS51464"/>
    </source>
</evidence>
<dbReference type="GO" id="GO:0046349">
    <property type="term" value="P:amino sugar biosynthetic process"/>
    <property type="evidence" value="ECO:0007669"/>
    <property type="project" value="UniProtKB-ARBA"/>
</dbReference>
<dbReference type="Pfam" id="PF13522">
    <property type="entry name" value="GATase_6"/>
    <property type="match status" value="1"/>
</dbReference>
<feature type="domain" description="Glutamine amidotransferase type-2" evidence="11">
    <location>
        <begin position="2"/>
        <end position="224"/>
    </location>
</feature>
<feature type="active site" description="For Fru-6P isomerization activity" evidence="10">
    <location>
        <position position="611"/>
    </location>
</feature>
<evidence type="ECO:0000256" key="1">
    <source>
        <dbReference type="ARBA" id="ARBA00001031"/>
    </source>
</evidence>
<dbReference type="GO" id="GO:0097367">
    <property type="term" value="F:carbohydrate derivative binding"/>
    <property type="evidence" value="ECO:0007669"/>
    <property type="project" value="InterPro"/>
</dbReference>
<evidence type="ECO:0000313" key="13">
    <source>
        <dbReference type="EMBL" id="QDU84916.1"/>
    </source>
</evidence>
<dbReference type="Gene3D" id="3.60.20.10">
    <property type="entry name" value="Glutamine Phosphoribosylpyrophosphate, subunit 1, domain 1"/>
    <property type="match status" value="1"/>
</dbReference>
<keyword evidence="8" id="KW-0677">Repeat</keyword>
<dbReference type="HAMAP" id="MF_00164">
    <property type="entry name" value="GlmS"/>
    <property type="match status" value="1"/>
</dbReference>
<dbReference type="CDD" id="cd05008">
    <property type="entry name" value="SIS_GlmS_GlmD_1"/>
    <property type="match status" value="1"/>
</dbReference>
<dbReference type="SUPFAM" id="SSF56235">
    <property type="entry name" value="N-terminal nucleophile aminohydrolases (Ntn hydrolases)"/>
    <property type="match status" value="1"/>
</dbReference>
<dbReference type="InterPro" id="IPR035466">
    <property type="entry name" value="GlmS/AgaS_SIS"/>
</dbReference>
<evidence type="ECO:0000256" key="7">
    <source>
        <dbReference type="ARBA" id="ARBA00022679"/>
    </source>
</evidence>
<evidence type="ECO:0000313" key="14">
    <source>
        <dbReference type="Proteomes" id="UP000319342"/>
    </source>
</evidence>
<feature type="domain" description="SIS" evidence="12">
    <location>
        <begin position="293"/>
        <end position="432"/>
    </location>
</feature>
<dbReference type="GO" id="GO:0006487">
    <property type="term" value="P:protein N-linked glycosylation"/>
    <property type="evidence" value="ECO:0007669"/>
    <property type="project" value="TreeGrafter"/>
</dbReference>
<dbReference type="EMBL" id="CP036290">
    <property type="protein sequence ID" value="QDU84916.1"/>
    <property type="molecule type" value="Genomic_DNA"/>
</dbReference>
<evidence type="ECO:0000256" key="4">
    <source>
        <dbReference type="ARBA" id="ARBA00016090"/>
    </source>
</evidence>
<evidence type="ECO:0000259" key="11">
    <source>
        <dbReference type="PROSITE" id="PS51278"/>
    </source>
</evidence>
<dbReference type="InterPro" id="IPR046348">
    <property type="entry name" value="SIS_dom_sf"/>
</dbReference>
<comment type="function">
    <text evidence="10">Catalyzes the first step in hexosamine metabolism, converting fructose-6P into glucosamine-6P using glutamine as a nitrogen source.</text>
</comment>